<name>A0A914RCK4_PAREQ</name>
<protein>
    <submittedName>
        <fullName evidence="2">Uncharacterized protein</fullName>
    </submittedName>
</protein>
<dbReference type="AlphaFoldDB" id="A0A914RCK4"/>
<proteinExistence type="predicted"/>
<reference evidence="2" key="1">
    <citation type="submission" date="2022-11" db="UniProtKB">
        <authorList>
            <consortium name="WormBaseParasite"/>
        </authorList>
    </citation>
    <scope>IDENTIFICATION</scope>
</reference>
<accession>A0A914RCK4</accession>
<evidence type="ECO:0000313" key="1">
    <source>
        <dbReference type="Proteomes" id="UP000887564"/>
    </source>
</evidence>
<organism evidence="1 2">
    <name type="scientific">Parascaris equorum</name>
    <name type="common">Equine roundworm</name>
    <dbReference type="NCBI Taxonomy" id="6256"/>
    <lineage>
        <taxon>Eukaryota</taxon>
        <taxon>Metazoa</taxon>
        <taxon>Ecdysozoa</taxon>
        <taxon>Nematoda</taxon>
        <taxon>Chromadorea</taxon>
        <taxon>Rhabditida</taxon>
        <taxon>Spirurina</taxon>
        <taxon>Ascaridomorpha</taxon>
        <taxon>Ascaridoidea</taxon>
        <taxon>Ascarididae</taxon>
        <taxon>Parascaris</taxon>
    </lineage>
</organism>
<evidence type="ECO:0000313" key="2">
    <source>
        <dbReference type="WBParaSite" id="PEQ_0000441601-mRNA-1"/>
    </source>
</evidence>
<keyword evidence="1" id="KW-1185">Reference proteome</keyword>
<sequence>MWERILCCEGRSKREWHLRCRNQSRKLFLREVQCPLLKSNSSH</sequence>
<dbReference type="Proteomes" id="UP000887564">
    <property type="component" value="Unplaced"/>
</dbReference>
<dbReference type="WBParaSite" id="PEQ_0000441601-mRNA-1">
    <property type="protein sequence ID" value="PEQ_0000441601-mRNA-1"/>
    <property type="gene ID" value="PEQ_0000441601"/>
</dbReference>